<evidence type="ECO:0000313" key="5">
    <source>
        <dbReference type="EMBL" id="KAK9831004.1"/>
    </source>
</evidence>
<dbReference type="PANTHER" id="PTHR15160">
    <property type="entry name" value="VON HIPPEL-LINDAU PROTEIN"/>
    <property type="match status" value="1"/>
</dbReference>
<comment type="similarity">
    <text evidence="2">Belongs to the VHL family.</text>
</comment>
<accession>A0AAW1RBD1</accession>
<dbReference type="Gene3D" id="2.60.40.780">
    <property type="entry name" value="von Hippel-Lindau disease tumour suppressor, beta domain"/>
    <property type="match status" value="1"/>
</dbReference>
<keyword evidence="6" id="KW-1185">Reference proteome</keyword>
<proteinExistence type="inferred from homology"/>
<dbReference type="Pfam" id="PF02577">
    <property type="entry name" value="BFN_dom"/>
    <property type="match status" value="1"/>
</dbReference>
<dbReference type="InterPro" id="IPR024053">
    <property type="entry name" value="VHL_beta_dom"/>
</dbReference>
<dbReference type="AlphaFoldDB" id="A0AAW1RBD1"/>
<dbReference type="CDD" id="cd05468">
    <property type="entry name" value="pVHL"/>
    <property type="match status" value="1"/>
</dbReference>
<dbReference type="GO" id="GO:0005634">
    <property type="term" value="C:nucleus"/>
    <property type="evidence" value="ECO:0007669"/>
    <property type="project" value="TreeGrafter"/>
</dbReference>
<dbReference type="PANTHER" id="PTHR15160:SF1">
    <property type="entry name" value="VON HIPPEL-LINDAU DISEASE TUMOR SUPPRESSOR"/>
    <property type="match status" value="1"/>
</dbReference>
<dbReference type="InterPro" id="IPR036104">
    <property type="entry name" value="BFN_sf"/>
</dbReference>
<dbReference type="SUPFAM" id="SSF49468">
    <property type="entry name" value="VHL"/>
    <property type="match status" value="1"/>
</dbReference>
<dbReference type="InterPro" id="IPR036208">
    <property type="entry name" value="VHL_sf"/>
</dbReference>
<comment type="function">
    <text evidence="3">Bifunctional nuclease with both RNase and DNase activities. Involved in basal defense response. Participates in abscisic acid-derived callose deposition following infection by a necrotrophic pathogen.</text>
</comment>
<gene>
    <name evidence="5" type="ORF">WJX81_007851</name>
</gene>
<dbReference type="Pfam" id="PF01847">
    <property type="entry name" value="VHL"/>
    <property type="match status" value="1"/>
</dbReference>
<dbReference type="Gene3D" id="3.10.690.10">
    <property type="entry name" value="Bifunctional nuclease domain"/>
    <property type="match status" value="1"/>
</dbReference>
<sequence length="299" mass="30998">MPCSTDACPSTAPGKAAERGALKSRASNVPCVVRLVNASGEWVKLYWLNYDGDQEYFAKIPPGGLYTVDTFETHPWRVLSADSGDIVTEFVAAKGVQTFRVGAGAAGTAAAPAPLGANAEADAFEGFDGIGRGEEAYAPAELEAVLIAEDGGIVSLAISGYQRPLAILVGQAEALALLHSAGADLRRPSTLATWRHCLLAAGAAVERVVITRRVGGGGGTYYARIVLNLPGGAPEAPRLVSVDSRPSDSIALALQAGAALFVAKDLARLEQEDEEEEDVAPLAIPLKAPGLQLDRGAKP</sequence>
<protein>
    <recommendedName>
        <fullName evidence="4">BFN domain-containing protein</fullName>
    </recommendedName>
</protein>
<organism evidence="5 6">
    <name type="scientific">Elliptochloris bilobata</name>
    <dbReference type="NCBI Taxonomy" id="381761"/>
    <lineage>
        <taxon>Eukaryota</taxon>
        <taxon>Viridiplantae</taxon>
        <taxon>Chlorophyta</taxon>
        <taxon>core chlorophytes</taxon>
        <taxon>Trebouxiophyceae</taxon>
        <taxon>Trebouxiophyceae incertae sedis</taxon>
        <taxon>Elliptochloris clade</taxon>
        <taxon>Elliptochloris</taxon>
    </lineage>
</organism>
<dbReference type="InterPro" id="IPR037140">
    <property type="entry name" value="VHL_beta_dom_sf"/>
</dbReference>
<dbReference type="Proteomes" id="UP001445335">
    <property type="component" value="Unassembled WGS sequence"/>
</dbReference>
<dbReference type="GO" id="GO:0016567">
    <property type="term" value="P:protein ubiquitination"/>
    <property type="evidence" value="ECO:0007669"/>
    <property type="project" value="TreeGrafter"/>
</dbReference>
<evidence type="ECO:0000256" key="1">
    <source>
        <dbReference type="ARBA" id="ARBA00009095"/>
    </source>
</evidence>
<comment type="similarity">
    <text evidence="1">Belongs to the bifunctional nuclease family.</text>
</comment>
<dbReference type="SUPFAM" id="SSF103256">
    <property type="entry name" value="Hypothetical protein TM0160"/>
    <property type="match status" value="1"/>
</dbReference>
<evidence type="ECO:0000259" key="4">
    <source>
        <dbReference type="PROSITE" id="PS51658"/>
    </source>
</evidence>
<dbReference type="GO" id="GO:0004518">
    <property type="term" value="F:nuclease activity"/>
    <property type="evidence" value="ECO:0007669"/>
    <property type="project" value="InterPro"/>
</dbReference>
<dbReference type="PROSITE" id="PS51658">
    <property type="entry name" value="BFN"/>
    <property type="match status" value="1"/>
</dbReference>
<dbReference type="EMBL" id="JALJOU010000048">
    <property type="protein sequence ID" value="KAK9831004.1"/>
    <property type="molecule type" value="Genomic_DNA"/>
</dbReference>
<reference evidence="5 6" key="1">
    <citation type="journal article" date="2024" name="Nat. Commun.">
        <title>Phylogenomics reveals the evolutionary origins of lichenization in chlorophyte algae.</title>
        <authorList>
            <person name="Puginier C."/>
            <person name="Libourel C."/>
            <person name="Otte J."/>
            <person name="Skaloud P."/>
            <person name="Haon M."/>
            <person name="Grisel S."/>
            <person name="Petersen M."/>
            <person name="Berrin J.G."/>
            <person name="Delaux P.M."/>
            <person name="Dal Grande F."/>
            <person name="Keller J."/>
        </authorList>
    </citation>
    <scope>NUCLEOTIDE SEQUENCE [LARGE SCALE GENOMIC DNA]</scope>
    <source>
        <strain evidence="5 6">SAG 245.80</strain>
    </source>
</reference>
<name>A0AAW1RBD1_9CHLO</name>
<dbReference type="InterPro" id="IPR003729">
    <property type="entry name" value="Bi_nuclease_dom"/>
</dbReference>
<evidence type="ECO:0000313" key="6">
    <source>
        <dbReference type="Proteomes" id="UP001445335"/>
    </source>
</evidence>
<evidence type="ECO:0000256" key="3">
    <source>
        <dbReference type="ARBA" id="ARBA00025428"/>
    </source>
</evidence>
<dbReference type="GO" id="GO:0030891">
    <property type="term" value="C:VCB complex"/>
    <property type="evidence" value="ECO:0007669"/>
    <property type="project" value="TreeGrafter"/>
</dbReference>
<dbReference type="InterPro" id="IPR022772">
    <property type="entry name" value="VHL_tumour_suppress_b/a_dom"/>
</dbReference>
<feature type="domain" description="BFN" evidence="4">
    <location>
        <begin position="137"/>
        <end position="274"/>
    </location>
</feature>
<comment type="caution">
    <text evidence="5">The sequence shown here is derived from an EMBL/GenBank/DDBJ whole genome shotgun (WGS) entry which is preliminary data.</text>
</comment>
<evidence type="ECO:0000256" key="2">
    <source>
        <dbReference type="ARBA" id="ARBA00010057"/>
    </source>
</evidence>